<evidence type="ECO:0000313" key="1">
    <source>
        <dbReference type="EMBL" id="KAK6315711.1"/>
    </source>
</evidence>
<dbReference type="AlphaFoldDB" id="A0AAN8QXK3"/>
<dbReference type="EMBL" id="JAGTTL010000011">
    <property type="protein sequence ID" value="KAK6315711.1"/>
    <property type="molecule type" value="Genomic_DNA"/>
</dbReference>
<sequence>MPILSTQLSTPPPPPFLLILSSVDARTCSMDSGGEREEGWMEDQWEKWLTHDISLNEFEDEDLSEITEITDECGMSLNCNGLEIKLPLPFSLSGLTDV</sequence>
<proteinExistence type="predicted"/>
<comment type="caution">
    <text evidence="1">The sequence shown here is derived from an EMBL/GenBank/DDBJ whole genome shotgun (WGS) entry which is preliminary data.</text>
</comment>
<protein>
    <submittedName>
        <fullName evidence="1">Uncharacterized protein</fullName>
    </submittedName>
</protein>
<dbReference type="Proteomes" id="UP001356427">
    <property type="component" value="Unassembled WGS sequence"/>
</dbReference>
<name>A0AAN8QXK3_9TELE</name>
<gene>
    <name evidence="1" type="ORF">J4Q44_G00132350</name>
</gene>
<organism evidence="1 2">
    <name type="scientific">Coregonus suidteri</name>
    <dbReference type="NCBI Taxonomy" id="861788"/>
    <lineage>
        <taxon>Eukaryota</taxon>
        <taxon>Metazoa</taxon>
        <taxon>Chordata</taxon>
        <taxon>Craniata</taxon>
        <taxon>Vertebrata</taxon>
        <taxon>Euteleostomi</taxon>
        <taxon>Actinopterygii</taxon>
        <taxon>Neopterygii</taxon>
        <taxon>Teleostei</taxon>
        <taxon>Protacanthopterygii</taxon>
        <taxon>Salmoniformes</taxon>
        <taxon>Salmonidae</taxon>
        <taxon>Coregoninae</taxon>
        <taxon>Coregonus</taxon>
    </lineage>
</organism>
<reference evidence="1 2" key="1">
    <citation type="submission" date="2021-04" db="EMBL/GenBank/DDBJ databases">
        <authorList>
            <person name="De Guttry C."/>
            <person name="Zahm M."/>
            <person name="Klopp C."/>
            <person name="Cabau C."/>
            <person name="Louis A."/>
            <person name="Berthelot C."/>
            <person name="Parey E."/>
            <person name="Roest Crollius H."/>
            <person name="Montfort J."/>
            <person name="Robinson-Rechavi M."/>
            <person name="Bucao C."/>
            <person name="Bouchez O."/>
            <person name="Gislard M."/>
            <person name="Lluch J."/>
            <person name="Milhes M."/>
            <person name="Lampietro C."/>
            <person name="Lopez Roques C."/>
            <person name="Donnadieu C."/>
            <person name="Braasch I."/>
            <person name="Desvignes T."/>
            <person name="Postlethwait J."/>
            <person name="Bobe J."/>
            <person name="Wedekind C."/>
            <person name="Guiguen Y."/>
        </authorList>
    </citation>
    <scope>NUCLEOTIDE SEQUENCE [LARGE SCALE GENOMIC DNA]</scope>
    <source>
        <strain evidence="1">Cs_M1</strain>
        <tissue evidence="1">Blood</tissue>
    </source>
</reference>
<keyword evidence="2" id="KW-1185">Reference proteome</keyword>
<evidence type="ECO:0000313" key="2">
    <source>
        <dbReference type="Proteomes" id="UP001356427"/>
    </source>
</evidence>
<accession>A0AAN8QXK3</accession>